<dbReference type="EMBL" id="KV425899">
    <property type="protein sequence ID" value="KZW00736.1"/>
    <property type="molecule type" value="Genomic_DNA"/>
</dbReference>
<accession>A0A165NH01</accession>
<organism evidence="1 2">
    <name type="scientific">Exidia glandulosa HHB12029</name>
    <dbReference type="NCBI Taxonomy" id="1314781"/>
    <lineage>
        <taxon>Eukaryota</taxon>
        <taxon>Fungi</taxon>
        <taxon>Dikarya</taxon>
        <taxon>Basidiomycota</taxon>
        <taxon>Agaricomycotina</taxon>
        <taxon>Agaricomycetes</taxon>
        <taxon>Auriculariales</taxon>
        <taxon>Exidiaceae</taxon>
        <taxon>Exidia</taxon>
    </lineage>
</organism>
<reference evidence="1 2" key="1">
    <citation type="journal article" date="2016" name="Mol. Biol. Evol.">
        <title>Comparative Genomics of Early-Diverging Mushroom-Forming Fungi Provides Insights into the Origins of Lignocellulose Decay Capabilities.</title>
        <authorList>
            <person name="Nagy L.G."/>
            <person name="Riley R."/>
            <person name="Tritt A."/>
            <person name="Adam C."/>
            <person name="Daum C."/>
            <person name="Floudas D."/>
            <person name="Sun H."/>
            <person name="Yadav J.S."/>
            <person name="Pangilinan J."/>
            <person name="Larsson K.H."/>
            <person name="Matsuura K."/>
            <person name="Barry K."/>
            <person name="Labutti K."/>
            <person name="Kuo R."/>
            <person name="Ohm R.A."/>
            <person name="Bhattacharya S.S."/>
            <person name="Shirouzu T."/>
            <person name="Yoshinaga Y."/>
            <person name="Martin F.M."/>
            <person name="Grigoriev I.V."/>
            <person name="Hibbett D.S."/>
        </authorList>
    </citation>
    <scope>NUCLEOTIDE SEQUENCE [LARGE SCALE GENOMIC DNA]</scope>
    <source>
        <strain evidence="1 2">HHB12029</strain>
    </source>
</reference>
<dbReference type="AlphaFoldDB" id="A0A165NH01"/>
<evidence type="ECO:0008006" key="3">
    <source>
        <dbReference type="Google" id="ProtNLM"/>
    </source>
</evidence>
<evidence type="ECO:0000313" key="2">
    <source>
        <dbReference type="Proteomes" id="UP000077266"/>
    </source>
</evidence>
<name>A0A165NH01_EXIGL</name>
<gene>
    <name evidence="1" type="ORF">EXIGLDRAFT_830617</name>
</gene>
<sequence>MTVPACRIPYKPRPNKDILFDDCLAWTRCYGQGAWKAQDNITFQNSVVYYTGVGVDVHHKQAAWAVLWVQDVDKGKGATRGVIRTRKLDAKKAIISGNTTDASISDVTFRKISIGDKYKLATSLEEMNIQTNQFTSNVRLVN</sequence>
<evidence type="ECO:0000313" key="1">
    <source>
        <dbReference type="EMBL" id="KZW00736.1"/>
    </source>
</evidence>
<protein>
    <recommendedName>
        <fullName evidence="3">Pectate lyase</fullName>
    </recommendedName>
</protein>
<keyword evidence="2" id="KW-1185">Reference proteome</keyword>
<dbReference type="OrthoDB" id="187139at2759"/>
<dbReference type="Proteomes" id="UP000077266">
    <property type="component" value="Unassembled WGS sequence"/>
</dbReference>
<dbReference type="STRING" id="1314781.A0A165NH01"/>
<proteinExistence type="predicted"/>
<dbReference type="InParanoid" id="A0A165NH01"/>